<gene>
    <name evidence="1" type="ORF">QE405_001209</name>
</gene>
<dbReference type="RefSeq" id="WP_307199320.1">
    <property type="nucleotide sequence ID" value="NZ_JAUTAN010000001.1"/>
</dbReference>
<organism evidence="1 2">
    <name type="scientific">Nocardioides zeae</name>
    <dbReference type="NCBI Taxonomy" id="1457234"/>
    <lineage>
        <taxon>Bacteria</taxon>
        <taxon>Bacillati</taxon>
        <taxon>Actinomycetota</taxon>
        <taxon>Actinomycetes</taxon>
        <taxon>Propionibacteriales</taxon>
        <taxon>Nocardioidaceae</taxon>
        <taxon>Nocardioides</taxon>
    </lineage>
</organism>
<dbReference type="Proteomes" id="UP001239215">
    <property type="component" value="Unassembled WGS sequence"/>
</dbReference>
<accession>A0AAJ1TXQ0</accession>
<reference evidence="1" key="1">
    <citation type="submission" date="2023-07" db="EMBL/GenBank/DDBJ databases">
        <title>Functional and genomic diversity of the sorghum phyllosphere microbiome.</title>
        <authorList>
            <person name="Shade A."/>
        </authorList>
    </citation>
    <scope>NUCLEOTIDE SEQUENCE</scope>
    <source>
        <strain evidence="1">SORGH_AS_1067</strain>
    </source>
</reference>
<evidence type="ECO:0000313" key="2">
    <source>
        <dbReference type="Proteomes" id="UP001239215"/>
    </source>
</evidence>
<sequence>MDRGTQHTATALIDAVRERTTAARVAEAAAFVAVGDWASAHSVGRGGG</sequence>
<dbReference type="AlphaFoldDB" id="A0AAJ1TXQ0"/>
<dbReference type="EMBL" id="JAUTAN010000001">
    <property type="protein sequence ID" value="MDQ1103925.1"/>
    <property type="molecule type" value="Genomic_DNA"/>
</dbReference>
<proteinExistence type="predicted"/>
<protein>
    <submittedName>
        <fullName evidence="1">Uncharacterized protein</fullName>
    </submittedName>
</protein>
<name>A0AAJ1TXQ0_9ACTN</name>
<evidence type="ECO:0000313" key="1">
    <source>
        <dbReference type="EMBL" id="MDQ1103925.1"/>
    </source>
</evidence>
<comment type="caution">
    <text evidence="1">The sequence shown here is derived from an EMBL/GenBank/DDBJ whole genome shotgun (WGS) entry which is preliminary data.</text>
</comment>